<feature type="domain" description="Myelin transcription factor 1" evidence="2">
    <location>
        <begin position="2"/>
        <end position="35"/>
    </location>
</feature>
<comment type="caution">
    <text evidence="3">The sequence shown here is derived from an EMBL/GenBank/DDBJ whole genome shotgun (WGS) entry which is preliminary data.</text>
</comment>
<proteinExistence type="predicted"/>
<evidence type="ECO:0000256" key="1">
    <source>
        <dbReference type="SAM" id="MobiDB-lite"/>
    </source>
</evidence>
<dbReference type="OrthoDB" id="10069059at2759"/>
<evidence type="ECO:0000313" key="4">
    <source>
        <dbReference type="Proteomes" id="UP000018936"/>
    </source>
</evidence>
<reference evidence="3 4" key="1">
    <citation type="journal article" date="2013" name="Proc. Natl. Acad. Sci. U.S.A.">
        <title>The king cobra genome reveals dynamic gene evolution and adaptation in the snake venom system.</title>
        <authorList>
            <person name="Vonk F.J."/>
            <person name="Casewell N.R."/>
            <person name="Henkel C.V."/>
            <person name="Heimberg A.M."/>
            <person name="Jansen H.J."/>
            <person name="McCleary R.J."/>
            <person name="Kerkkamp H.M."/>
            <person name="Vos R.A."/>
            <person name="Guerreiro I."/>
            <person name="Calvete J.J."/>
            <person name="Wuster W."/>
            <person name="Woods A.E."/>
            <person name="Logan J.M."/>
            <person name="Harrison R.A."/>
            <person name="Castoe T.A."/>
            <person name="de Koning A.P."/>
            <person name="Pollock D.D."/>
            <person name="Yandell M."/>
            <person name="Calderon D."/>
            <person name="Renjifo C."/>
            <person name="Currier R.B."/>
            <person name="Salgado D."/>
            <person name="Pla D."/>
            <person name="Sanz L."/>
            <person name="Hyder A.S."/>
            <person name="Ribeiro J.M."/>
            <person name="Arntzen J.W."/>
            <person name="van den Thillart G.E."/>
            <person name="Boetzer M."/>
            <person name="Pirovano W."/>
            <person name="Dirks R.P."/>
            <person name="Spaink H.P."/>
            <person name="Duboule D."/>
            <person name="McGlinn E."/>
            <person name="Kini R.M."/>
            <person name="Richardson M.K."/>
        </authorList>
    </citation>
    <scope>NUCLEOTIDE SEQUENCE</scope>
    <source>
        <tissue evidence="3">Blood</tissue>
    </source>
</reference>
<feature type="non-terminal residue" evidence="3">
    <location>
        <position position="1"/>
    </location>
</feature>
<organism evidence="3 4">
    <name type="scientific">Ophiophagus hannah</name>
    <name type="common">King cobra</name>
    <name type="synonym">Naja hannah</name>
    <dbReference type="NCBI Taxonomy" id="8665"/>
    <lineage>
        <taxon>Eukaryota</taxon>
        <taxon>Metazoa</taxon>
        <taxon>Chordata</taxon>
        <taxon>Craniata</taxon>
        <taxon>Vertebrata</taxon>
        <taxon>Euteleostomi</taxon>
        <taxon>Lepidosauria</taxon>
        <taxon>Squamata</taxon>
        <taxon>Bifurcata</taxon>
        <taxon>Unidentata</taxon>
        <taxon>Episquamata</taxon>
        <taxon>Toxicofera</taxon>
        <taxon>Serpentes</taxon>
        <taxon>Colubroidea</taxon>
        <taxon>Elapidae</taxon>
        <taxon>Elapinae</taxon>
        <taxon>Ophiophagus</taxon>
    </lineage>
</organism>
<feature type="region of interest" description="Disordered" evidence="1">
    <location>
        <begin position="1"/>
        <end position="31"/>
    </location>
</feature>
<accession>V8NA22</accession>
<dbReference type="EMBL" id="AZIM01006778">
    <property type="protein sequence ID" value="ETE58417.1"/>
    <property type="molecule type" value="Genomic_DNA"/>
</dbReference>
<sequence length="73" mass="8257">MTSPQSSHTSRQDEWDGPIDYTKPNRQREEELEEVKRSRCKATLALLRFLGLSGCPLADKSLRNLMAAHSADL</sequence>
<dbReference type="Proteomes" id="UP000018936">
    <property type="component" value="Unassembled WGS sequence"/>
</dbReference>
<dbReference type="AlphaFoldDB" id="V8NA22"/>
<protein>
    <submittedName>
        <fullName evidence="3">Myelin transcription factor 1</fullName>
    </submittedName>
</protein>
<keyword evidence="4" id="KW-1185">Reference proteome</keyword>
<dbReference type="InterPro" id="IPR013681">
    <property type="entry name" value="Myelin_TF"/>
</dbReference>
<feature type="non-terminal residue" evidence="3">
    <location>
        <position position="73"/>
    </location>
</feature>
<evidence type="ECO:0000313" key="3">
    <source>
        <dbReference type="EMBL" id="ETE58417.1"/>
    </source>
</evidence>
<gene>
    <name evidence="3" type="primary">myt1</name>
    <name evidence="3" type="ORF">L345_15862</name>
</gene>
<name>V8NA22_OPHHA</name>
<evidence type="ECO:0000259" key="2">
    <source>
        <dbReference type="Pfam" id="PF08474"/>
    </source>
</evidence>
<dbReference type="Pfam" id="PF08474">
    <property type="entry name" value="MYT1"/>
    <property type="match status" value="1"/>
</dbReference>